<dbReference type="SMART" id="SM00091">
    <property type="entry name" value="PAS"/>
    <property type="match status" value="1"/>
</dbReference>
<dbReference type="InterPro" id="IPR003661">
    <property type="entry name" value="HisK_dim/P_dom"/>
</dbReference>
<dbReference type="AlphaFoldDB" id="A0A2R8ATN7"/>
<dbReference type="InterPro" id="IPR035965">
    <property type="entry name" value="PAS-like_dom_sf"/>
</dbReference>
<dbReference type="GO" id="GO:0000155">
    <property type="term" value="F:phosphorelay sensor kinase activity"/>
    <property type="evidence" value="ECO:0007669"/>
    <property type="project" value="InterPro"/>
</dbReference>
<dbReference type="PANTHER" id="PTHR43065">
    <property type="entry name" value="SENSOR HISTIDINE KINASE"/>
    <property type="match status" value="1"/>
</dbReference>
<organism evidence="6 7">
    <name type="scientific">Pseudoprimorskyibacter insulae</name>
    <dbReference type="NCBI Taxonomy" id="1695997"/>
    <lineage>
        <taxon>Bacteria</taxon>
        <taxon>Pseudomonadati</taxon>
        <taxon>Pseudomonadota</taxon>
        <taxon>Alphaproteobacteria</taxon>
        <taxon>Rhodobacterales</taxon>
        <taxon>Paracoccaceae</taxon>
        <taxon>Pseudoprimorskyibacter</taxon>
    </lineage>
</organism>
<name>A0A2R8ATN7_9RHOB</name>
<evidence type="ECO:0000259" key="4">
    <source>
        <dbReference type="PROSITE" id="PS50109"/>
    </source>
</evidence>
<dbReference type="Pfam" id="PF02518">
    <property type="entry name" value="HATPase_c"/>
    <property type="match status" value="1"/>
</dbReference>
<dbReference type="InterPro" id="IPR004358">
    <property type="entry name" value="Sig_transdc_His_kin-like_C"/>
</dbReference>
<evidence type="ECO:0000313" key="7">
    <source>
        <dbReference type="Proteomes" id="UP000244904"/>
    </source>
</evidence>
<evidence type="ECO:0000256" key="3">
    <source>
        <dbReference type="ARBA" id="ARBA00022553"/>
    </source>
</evidence>
<dbReference type="CDD" id="cd00082">
    <property type="entry name" value="HisKA"/>
    <property type="match status" value="1"/>
</dbReference>
<feature type="domain" description="Histidine kinase" evidence="4">
    <location>
        <begin position="204"/>
        <end position="441"/>
    </location>
</feature>
<sequence length="444" mass="48900">MVDQGLSPDSSDRPADMGDRAWADVLLAVDRTYAELVEYQEQLEARNTELTALREFLGSVMASVSDLLIVSGRDGKIADASASFCDMVSTSIHELSGRQLGDFFDPEARARMQHTIETVFATRQPATIEAELMTDKGPDPVEFRVAPRLDRRRKATGVVLTGRPLGELRRAYSELEASHKDLKDAQSQLVRNEKLASLGRLLAGVAHELNNPISFVYANAHALEKYVNRFETYFERVQAGAPRSELVDLRQSLRLDRDLKNLRTAIVGARDGAERVRDIVEDLRRLSADGAGEMTLFDLTDTARIAVNWVERGTKSKVDIHWQGEAKCMAMGRPGHIQQVLMNLVQNAVDAMEGVETPKIAITLAYDGPWSVLTIRDSGPGVPPDVAQHIFDPFFTTKPAGRGTGLGLSISHKIMEEHGGQLELVQGREGACFRLTLGRGGAQK</sequence>
<dbReference type="InterPro" id="IPR005467">
    <property type="entry name" value="His_kinase_dom"/>
</dbReference>
<dbReference type="PANTHER" id="PTHR43065:SF42">
    <property type="entry name" value="TWO-COMPONENT SENSOR PPRA"/>
    <property type="match status" value="1"/>
</dbReference>
<keyword evidence="3" id="KW-0597">Phosphoprotein</keyword>
<dbReference type="SMART" id="SM00387">
    <property type="entry name" value="HATPase_c"/>
    <property type="match status" value="1"/>
</dbReference>
<dbReference type="InterPro" id="IPR003594">
    <property type="entry name" value="HATPase_dom"/>
</dbReference>
<reference evidence="7" key="1">
    <citation type="submission" date="2018-03" db="EMBL/GenBank/DDBJ databases">
        <authorList>
            <person name="Rodrigo-Torres L."/>
            <person name="Arahal R. D."/>
            <person name="Lucena T."/>
        </authorList>
    </citation>
    <scope>NUCLEOTIDE SEQUENCE [LARGE SCALE GENOMIC DNA]</scope>
    <source>
        <strain evidence="7">CECT 8871</strain>
    </source>
</reference>
<evidence type="ECO:0000256" key="2">
    <source>
        <dbReference type="ARBA" id="ARBA00012438"/>
    </source>
</evidence>
<comment type="catalytic activity">
    <reaction evidence="1">
        <text>ATP + protein L-histidine = ADP + protein N-phospho-L-histidine.</text>
        <dbReference type="EC" id="2.7.13.3"/>
    </reaction>
</comment>
<dbReference type="InterPro" id="IPR013656">
    <property type="entry name" value="PAS_4"/>
</dbReference>
<evidence type="ECO:0000259" key="5">
    <source>
        <dbReference type="PROSITE" id="PS50112"/>
    </source>
</evidence>
<feature type="domain" description="PAS" evidence="5">
    <location>
        <begin position="53"/>
        <end position="123"/>
    </location>
</feature>
<accession>A0A2R8ATN7</accession>
<dbReference type="Gene3D" id="3.30.450.20">
    <property type="entry name" value="PAS domain"/>
    <property type="match status" value="1"/>
</dbReference>
<dbReference type="InterPro" id="IPR036097">
    <property type="entry name" value="HisK_dim/P_sf"/>
</dbReference>
<gene>
    <name evidence="6" type="primary">fixL</name>
    <name evidence="6" type="ORF">PRI8871_01194</name>
</gene>
<dbReference type="Proteomes" id="UP000244904">
    <property type="component" value="Unassembled WGS sequence"/>
</dbReference>
<dbReference type="SUPFAM" id="SSF55874">
    <property type="entry name" value="ATPase domain of HSP90 chaperone/DNA topoisomerase II/histidine kinase"/>
    <property type="match status" value="1"/>
</dbReference>
<dbReference type="RefSeq" id="WP_108885280.1">
    <property type="nucleotide sequence ID" value="NZ_OMOJ01000002.1"/>
</dbReference>
<dbReference type="PROSITE" id="PS50112">
    <property type="entry name" value="PAS"/>
    <property type="match status" value="1"/>
</dbReference>
<dbReference type="Gene3D" id="3.30.565.10">
    <property type="entry name" value="Histidine kinase-like ATPase, C-terminal domain"/>
    <property type="match status" value="1"/>
</dbReference>
<dbReference type="SUPFAM" id="SSF55785">
    <property type="entry name" value="PYP-like sensor domain (PAS domain)"/>
    <property type="match status" value="1"/>
</dbReference>
<dbReference type="InterPro" id="IPR036890">
    <property type="entry name" value="HATPase_C_sf"/>
</dbReference>
<keyword evidence="6" id="KW-0808">Transferase</keyword>
<dbReference type="PRINTS" id="PR00344">
    <property type="entry name" value="BCTRLSENSOR"/>
</dbReference>
<dbReference type="PROSITE" id="PS50109">
    <property type="entry name" value="HIS_KIN"/>
    <property type="match status" value="1"/>
</dbReference>
<keyword evidence="7" id="KW-1185">Reference proteome</keyword>
<proteinExistence type="predicted"/>
<dbReference type="InterPro" id="IPR000014">
    <property type="entry name" value="PAS"/>
</dbReference>
<dbReference type="OrthoDB" id="9795133at2"/>
<dbReference type="SUPFAM" id="SSF47384">
    <property type="entry name" value="Homodimeric domain of signal transducing histidine kinase"/>
    <property type="match status" value="1"/>
</dbReference>
<dbReference type="Pfam" id="PF08448">
    <property type="entry name" value="PAS_4"/>
    <property type="match status" value="1"/>
</dbReference>
<dbReference type="EC" id="2.7.13.3" evidence="2"/>
<dbReference type="SMART" id="SM00388">
    <property type="entry name" value="HisKA"/>
    <property type="match status" value="1"/>
</dbReference>
<dbReference type="Gene3D" id="1.10.287.130">
    <property type="match status" value="1"/>
</dbReference>
<evidence type="ECO:0000313" key="6">
    <source>
        <dbReference type="EMBL" id="SPF79398.1"/>
    </source>
</evidence>
<protein>
    <recommendedName>
        <fullName evidence="2">histidine kinase</fullName>
        <ecNumber evidence="2">2.7.13.3</ecNumber>
    </recommendedName>
</protein>
<evidence type="ECO:0000256" key="1">
    <source>
        <dbReference type="ARBA" id="ARBA00000085"/>
    </source>
</evidence>
<dbReference type="EMBL" id="OMOJ01000002">
    <property type="protein sequence ID" value="SPF79398.1"/>
    <property type="molecule type" value="Genomic_DNA"/>
</dbReference>
<dbReference type="CDD" id="cd00130">
    <property type="entry name" value="PAS"/>
    <property type="match status" value="1"/>
</dbReference>